<proteinExistence type="predicted"/>
<evidence type="ECO:0000259" key="2">
    <source>
        <dbReference type="Pfam" id="PF09851"/>
    </source>
</evidence>
<sequence>MMNGSMAVMSLGMWIWMFFLIALVAVGIYVIVRLAVKSQNSSNDPSLSTLRQRFANGELTEEEFKQKKRVLQNNK</sequence>
<evidence type="ECO:0000313" key="4">
    <source>
        <dbReference type="Proteomes" id="UP000199488"/>
    </source>
</evidence>
<reference evidence="3 4" key="1">
    <citation type="submission" date="2016-10" db="EMBL/GenBank/DDBJ databases">
        <authorList>
            <person name="de Groot N.N."/>
        </authorList>
    </citation>
    <scope>NUCLEOTIDE SEQUENCE [LARGE SCALE GENOMIC DNA]</scope>
    <source>
        <strain evidence="3 4">DSM 23126</strain>
    </source>
</reference>
<dbReference type="Proteomes" id="UP000199488">
    <property type="component" value="Unassembled WGS sequence"/>
</dbReference>
<feature type="domain" description="SHOCT" evidence="2">
    <location>
        <begin position="47"/>
        <end position="71"/>
    </location>
</feature>
<dbReference type="Pfam" id="PF09851">
    <property type="entry name" value="SHOCT"/>
    <property type="match status" value="1"/>
</dbReference>
<gene>
    <name evidence="3" type="ORF">SAMN05421781_0476</name>
</gene>
<organism evidence="3 4">
    <name type="scientific">Marinococcus luteus</name>
    <dbReference type="NCBI Taxonomy" id="1122204"/>
    <lineage>
        <taxon>Bacteria</taxon>
        <taxon>Bacillati</taxon>
        <taxon>Bacillota</taxon>
        <taxon>Bacilli</taxon>
        <taxon>Bacillales</taxon>
        <taxon>Bacillaceae</taxon>
        <taxon>Marinococcus</taxon>
    </lineage>
</organism>
<keyword evidence="1" id="KW-1133">Transmembrane helix</keyword>
<evidence type="ECO:0000256" key="1">
    <source>
        <dbReference type="SAM" id="Phobius"/>
    </source>
</evidence>
<evidence type="ECO:0000313" key="3">
    <source>
        <dbReference type="EMBL" id="SDW10969.1"/>
    </source>
</evidence>
<accession>A0A1H2QWZ3</accession>
<dbReference type="AlphaFoldDB" id="A0A1H2QWZ3"/>
<keyword evidence="4" id="KW-1185">Reference proteome</keyword>
<dbReference type="EMBL" id="FNNC01000001">
    <property type="protein sequence ID" value="SDW10969.1"/>
    <property type="molecule type" value="Genomic_DNA"/>
</dbReference>
<dbReference type="RefSeq" id="WP_176967604.1">
    <property type="nucleotide sequence ID" value="NZ_FNNC01000001.1"/>
</dbReference>
<keyword evidence="1" id="KW-0472">Membrane</keyword>
<protein>
    <submittedName>
        <fullName evidence="3">Putative membrane protein</fullName>
    </submittedName>
</protein>
<keyword evidence="1" id="KW-0812">Transmembrane</keyword>
<dbReference type="InterPro" id="IPR018649">
    <property type="entry name" value="SHOCT"/>
</dbReference>
<name>A0A1H2QWZ3_9BACI</name>
<feature type="transmembrane region" description="Helical" evidence="1">
    <location>
        <begin position="12"/>
        <end position="32"/>
    </location>
</feature>